<reference evidence="6 7" key="1">
    <citation type="journal article" date="2013" name="Int. J. Syst. Evol. Microbiol.">
        <title>Hoeflea suaedae sp. nov., an endophytic bacterium isolated from the root of the halophyte Suaeda maritima.</title>
        <authorList>
            <person name="Chung E.J."/>
            <person name="Park J.A."/>
            <person name="Pramanik P."/>
            <person name="Bibi F."/>
            <person name="Jeon C.O."/>
            <person name="Chung Y.R."/>
        </authorList>
    </citation>
    <scope>NUCLEOTIDE SEQUENCE [LARGE SCALE GENOMIC DNA]</scope>
    <source>
        <strain evidence="6 7">YC6898</strain>
    </source>
</reference>
<dbReference type="PRINTS" id="PR00455">
    <property type="entry name" value="HTHTETR"/>
</dbReference>
<evidence type="ECO:0000256" key="3">
    <source>
        <dbReference type="ARBA" id="ARBA00023163"/>
    </source>
</evidence>
<evidence type="ECO:0000313" key="7">
    <source>
        <dbReference type="Proteomes" id="UP000295131"/>
    </source>
</evidence>
<dbReference type="OrthoDB" id="9795011at2"/>
<dbReference type="InterPro" id="IPR036271">
    <property type="entry name" value="Tet_transcr_reg_TetR-rel_C_sf"/>
</dbReference>
<accession>A0A4R5PIY5</accession>
<dbReference type="AlphaFoldDB" id="A0A4R5PIY5"/>
<feature type="DNA-binding region" description="H-T-H motif" evidence="4">
    <location>
        <begin position="39"/>
        <end position="58"/>
    </location>
</feature>
<dbReference type="PANTHER" id="PTHR30055:SF234">
    <property type="entry name" value="HTH-TYPE TRANSCRIPTIONAL REGULATOR BETI"/>
    <property type="match status" value="1"/>
</dbReference>
<evidence type="ECO:0000256" key="1">
    <source>
        <dbReference type="ARBA" id="ARBA00023015"/>
    </source>
</evidence>
<dbReference type="PANTHER" id="PTHR30055">
    <property type="entry name" value="HTH-TYPE TRANSCRIPTIONAL REGULATOR RUTR"/>
    <property type="match status" value="1"/>
</dbReference>
<proteinExistence type="predicted"/>
<organism evidence="6 7">
    <name type="scientific">Pseudohoeflea suaedae</name>
    <dbReference type="NCBI Taxonomy" id="877384"/>
    <lineage>
        <taxon>Bacteria</taxon>
        <taxon>Pseudomonadati</taxon>
        <taxon>Pseudomonadota</taxon>
        <taxon>Alphaproteobacteria</taxon>
        <taxon>Hyphomicrobiales</taxon>
        <taxon>Rhizobiaceae</taxon>
        <taxon>Pseudohoeflea</taxon>
    </lineage>
</organism>
<comment type="caution">
    <text evidence="6">The sequence shown here is derived from an EMBL/GenBank/DDBJ whole genome shotgun (WGS) entry which is preliminary data.</text>
</comment>
<dbReference type="InterPro" id="IPR001647">
    <property type="entry name" value="HTH_TetR"/>
</dbReference>
<evidence type="ECO:0000313" key="6">
    <source>
        <dbReference type="EMBL" id="TDH34511.1"/>
    </source>
</evidence>
<evidence type="ECO:0000256" key="2">
    <source>
        <dbReference type="ARBA" id="ARBA00023125"/>
    </source>
</evidence>
<feature type="domain" description="HTH tetR-type" evidence="5">
    <location>
        <begin position="17"/>
        <end position="76"/>
    </location>
</feature>
<sequence>MAPETSKARRKPRADSLRNREKLLAAASTVFGAGGGQASLEAVAREAGVGIGTLYRHFPTREELFEAVYRNEVDILHALAEELLREQVEPVTALQRWIHASVRLFATKKGMIEALQLATQASDELKTYSMDKMTGSIGMLIDRGVGDGTLRDDIGPEDVFRALVGIYYSQNQSGGPTAALRLIDVFVDGLRKR</sequence>
<dbReference type="InterPro" id="IPR049445">
    <property type="entry name" value="TetR_SbtR-like_C"/>
</dbReference>
<dbReference type="EMBL" id="SMSI01000004">
    <property type="protein sequence ID" value="TDH34511.1"/>
    <property type="molecule type" value="Genomic_DNA"/>
</dbReference>
<dbReference type="GO" id="GO:0000976">
    <property type="term" value="F:transcription cis-regulatory region binding"/>
    <property type="evidence" value="ECO:0007669"/>
    <property type="project" value="TreeGrafter"/>
</dbReference>
<dbReference type="GO" id="GO:0003700">
    <property type="term" value="F:DNA-binding transcription factor activity"/>
    <property type="evidence" value="ECO:0007669"/>
    <property type="project" value="TreeGrafter"/>
</dbReference>
<evidence type="ECO:0000256" key="4">
    <source>
        <dbReference type="PROSITE-ProRule" id="PRU00335"/>
    </source>
</evidence>
<evidence type="ECO:0000259" key="5">
    <source>
        <dbReference type="PROSITE" id="PS50977"/>
    </source>
</evidence>
<dbReference type="InterPro" id="IPR050109">
    <property type="entry name" value="HTH-type_TetR-like_transc_reg"/>
</dbReference>
<dbReference type="PROSITE" id="PS50977">
    <property type="entry name" value="HTH_TETR_2"/>
    <property type="match status" value="1"/>
</dbReference>
<keyword evidence="1" id="KW-0805">Transcription regulation</keyword>
<dbReference type="Proteomes" id="UP000295131">
    <property type="component" value="Unassembled WGS sequence"/>
</dbReference>
<name>A0A4R5PIY5_9HYPH</name>
<dbReference type="InterPro" id="IPR009057">
    <property type="entry name" value="Homeodomain-like_sf"/>
</dbReference>
<dbReference type="Pfam" id="PF00440">
    <property type="entry name" value="TetR_N"/>
    <property type="match status" value="1"/>
</dbReference>
<dbReference type="Pfam" id="PF21597">
    <property type="entry name" value="TetR_C_43"/>
    <property type="match status" value="1"/>
</dbReference>
<keyword evidence="2 4" id="KW-0238">DNA-binding</keyword>
<keyword evidence="7" id="KW-1185">Reference proteome</keyword>
<dbReference type="Gene3D" id="1.10.357.10">
    <property type="entry name" value="Tetracycline Repressor, domain 2"/>
    <property type="match status" value="1"/>
</dbReference>
<dbReference type="SUPFAM" id="SSF48498">
    <property type="entry name" value="Tetracyclin repressor-like, C-terminal domain"/>
    <property type="match status" value="1"/>
</dbReference>
<dbReference type="SUPFAM" id="SSF46689">
    <property type="entry name" value="Homeodomain-like"/>
    <property type="match status" value="1"/>
</dbReference>
<keyword evidence="3" id="KW-0804">Transcription</keyword>
<gene>
    <name evidence="6" type="ORF">E2A64_17555</name>
</gene>
<protein>
    <submittedName>
        <fullName evidence="6">TetR/AcrR family transcriptional regulator</fullName>
    </submittedName>
</protein>